<accession>A0A0A9EKE0</accession>
<reference evidence="1" key="2">
    <citation type="journal article" date="2015" name="Data Brief">
        <title>Shoot transcriptome of the giant reed, Arundo donax.</title>
        <authorList>
            <person name="Barrero R.A."/>
            <person name="Guerrero F.D."/>
            <person name="Moolhuijzen P."/>
            <person name="Goolsby J.A."/>
            <person name="Tidwell J."/>
            <person name="Bellgard S.E."/>
            <person name="Bellgard M.I."/>
        </authorList>
    </citation>
    <scope>NUCLEOTIDE SEQUENCE</scope>
    <source>
        <tissue evidence="1">Shoot tissue taken approximately 20 cm above the soil surface</tissue>
    </source>
</reference>
<protein>
    <submittedName>
        <fullName evidence="1">Uncharacterized protein</fullName>
    </submittedName>
</protein>
<dbReference type="AlphaFoldDB" id="A0A0A9EKE0"/>
<proteinExistence type="predicted"/>
<organism evidence="1">
    <name type="scientific">Arundo donax</name>
    <name type="common">Giant reed</name>
    <name type="synonym">Donax arundinaceus</name>
    <dbReference type="NCBI Taxonomy" id="35708"/>
    <lineage>
        <taxon>Eukaryota</taxon>
        <taxon>Viridiplantae</taxon>
        <taxon>Streptophyta</taxon>
        <taxon>Embryophyta</taxon>
        <taxon>Tracheophyta</taxon>
        <taxon>Spermatophyta</taxon>
        <taxon>Magnoliopsida</taxon>
        <taxon>Liliopsida</taxon>
        <taxon>Poales</taxon>
        <taxon>Poaceae</taxon>
        <taxon>PACMAD clade</taxon>
        <taxon>Arundinoideae</taxon>
        <taxon>Arundineae</taxon>
        <taxon>Arundo</taxon>
    </lineage>
</organism>
<name>A0A0A9EKE0_ARUDO</name>
<evidence type="ECO:0000313" key="1">
    <source>
        <dbReference type="EMBL" id="JAD96507.1"/>
    </source>
</evidence>
<reference evidence="1" key="1">
    <citation type="submission" date="2014-09" db="EMBL/GenBank/DDBJ databases">
        <authorList>
            <person name="Magalhaes I.L.F."/>
            <person name="Oliveira U."/>
            <person name="Santos F.R."/>
            <person name="Vidigal T.H.D.A."/>
            <person name="Brescovit A.D."/>
            <person name="Santos A.J."/>
        </authorList>
    </citation>
    <scope>NUCLEOTIDE SEQUENCE</scope>
    <source>
        <tissue evidence="1">Shoot tissue taken approximately 20 cm above the soil surface</tissue>
    </source>
</reference>
<sequence>MENLGVSTAIIHFSNKIYTIYLFFPSNQQESWPSLY</sequence>
<dbReference type="EMBL" id="GBRH01201388">
    <property type="protein sequence ID" value="JAD96507.1"/>
    <property type="molecule type" value="Transcribed_RNA"/>
</dbReference>